<evidence type="ECO:0000313" key="11">
    <source>
        <dbReference type="Proteomes" id="UP000219602"/>
    </source>
</evidence>
<dbReference type="AlphaFoldDB" id="A0A2H3GPB3"/>
<feature type="transmembrane region" description="Helical" evidence="8">
    <location>
        <begin position="143"/>
        <end position="161"/>
    </location>
</feature>
<evidence type="ECO:0000256" key="5">
    <source>
        <dbReference type="ARBA" id="ARBA00023136"/>
    </source>
</evidence>
<feature type="domain" description="Major facilitator superfamily (MFS) profile" evidence="9">
    <location>
        <begin position="67"/>
        <end position="497"/>
    </location>
</feature>
<evidence type="ECO:0000256" key="6">
    <source>
        <dbReference type="ARBA" id="ARBA00023180"/>
    </source>
</evidence>
<gene>
    <name evidence="10" type="ORF">AU210_008881</name>
</gene>
<evidence type="ECO:0000256" key="8">
    <source>
        <dbReference type="SAM" id="Phobius"/>
    </source>
</evidence>
<feature type="transmembrane region" description="Helical" evidence="8">
    <location>
        <begin position="203"/>
        <end position="224"/>
    </location>
</feature>
<dbReference type="GO" id="GO:0098717">
    <property type="term" value="P:pantothenate import across plasma membrane"/>
    <property type="evidence" value="ECO:0007669"/>
    <property type="project" value="TreeGrafter"/>
</dbReference>
<dbReference type="PANTHER" id="PTHR43791:SF4">
    <property type="entry name" value="PANTOTHENATE TRANSPORTER FEN2"/>
    <property type="match status" value="1"/>
</dbReference>
<feature type="transmembrane region" description="Helical" evidence="8">
    <location>
        <begin position="307"/>
        <end position="333"/>
    </location>
</feature>
<dbReference type="PANTHER" id="PTHR43791">
    <property type="entry name" value="PERMEASE-RELATED"/>
    <property type="match status" value="1"/>
</dbReference>
<dbReference type="SUPFAM" id="SSF103473">
    <property type="entry name" value="MFS general substrate transporter"/>
    <property type="match status" value="1"/>
</dbReference>
<accession>A0A2H3GPB3</accession>
<feature type="transmembrane region" description="Helical" evidence="8">
    <location>
        <begin position="473"/>
        <end position="493"/>
    </location>
</feature>
<evidence type="ECO:0000259" key="9">
    <source>
        <dbReference type="PROSITE" id="PS50850"/>
    </source>
</evidence>
<dbReference type="EMBL" id="MABQ02000006">
    <property type="protein sequence ID" value="PCD32635.1"/>
    <property type="molecule type" value="Genomic_DNA"/>
</dbReference>
<dbReference type="GO" id="GO:0005886">
    <property type="term" value="C:plasma membrane"/>
    <property type="evidence" value="ECO:0007669"/>
    <property type="project" value="TreeGrafter"/>
</dbReference>
<protein>
    <recommendedName>
        <fullName evidence="9">Major facilitator superfamily (MFS) profile domain-containing protein</fullName>
    </recommendedName>
</protein>
<comment type="subcellular location">
    <subcellularLocation>
        <location evidence="1">Membrane</location>
        <topology evidence="1">Multi-pass membrane protein</topology>
    </subcellularLocation>
</comment>
<feature type="transmembrane region" description="Helical" evidence="8">
    <location>
        <begin position="173"/>
        <end position="191"/>
    </location>
</feature>
<dbReference type="GO" id="GO:0015233">
    <property type="term" value="F:pantothenate transmembrane transporter activity"/>
    <property type="evidence" value="ECO:0007669"/>
    <property type="project" value="TreeGrafter"/>
</dbReference>
<name>A0A2H3GPB3_FUSOX</name>
<dbReference type="Gene3D" id="1.20.1250.20">
    <property type="entry name" value="MFS general substrate transporter like domains"/>
    <property type="match status" value="1"/>
</dbReference>
<evidence type="ECO:0000256" key="3">
    <source>
        <dbReference type="ARBA" id="ARBA00022692"/>
    </source>
</evidence>
<feature type="transmembrane region" description="Helical" evidence="8">
    <location>
        <begin position="377"/>
        <end position="396"/>
    </location>
</feature>
<feature type="transmembrane region" description="Helical" evidence="8">
    <location>
        <begin position="408"/>
        <end position="430"/>
    </location>
</feature>
<dbReference type="InterPro" id="IPR011701">
    <property type="entry name" value="MFS"/>
</dbReference>
<evidence type="ECO:0000256" key="4">
    <source>
        <dbReference type="ARBA" id="ARBA00022989"/>
    </source>
</evidence>
<dbReference type="InterPro" id="IPR036259">
    <property type="entry name" value="MFS_trans_sf"/>
</dbReference>
<dbReference type="FunFam" id="1.20.1250.20:FF:000065">
    <property type="entry name" value="Putative MFS pantothenate transporter"/>
    <property type="match status" value="1"/>
</dbReference>
<feature type="transmembrane region" description="Helical" evidence="8">
    <location>
        <begin position="236"/>
        <end position="259"/>
    </location>
</feature>
<dbReference type="Pfam" id="PF07690">
    <property type="entry name" value="MFS_1"/>
    <property type="match status" value="1"/>
</dbReference>
<dbReference type="InterPro" id="IPR020846">
    <property type="entry name" value="MFS_dom"/>
</dbReference>
<dbReference type="PROSITE" id="PS50850">
    <property type="entry name" value="MFS"/>
    <property type="match status" value="1"/>
</dbReference>
<dbReference type="Proteomes" id="UP000219602">
    <property type="component" value="Chromosome 8"/>
</dbReference>
<feature type="transmembrane region" description="Helical" evidence="8">
    <location>
        <begin position="114"/>
        <end position="136"/>
    </location>
</feature>
<reference evidence="10 11" key="2">
    <citation type="journal article" date="2017" name="Sci. Rep.">
        <title>A mobile pathogenicity chromosome in Fusarium oxysporum for infection of multiple cucurbit species.</title>
        <authorList>
            <person name="van Dam P."/>
            <person name="Fokkens L."/>
            <person name="Ayukawa Y."/>
            <person name="van der Gragt M."/>
            <person name="Ter Horst A."/>
            <person name="Brankovics B."/>
            <person name="Houterman P.M."/>
            <person name="Arie T."/>
            <person name="Rep M."/>
        </authorList>
    </citation>
    <scope>NUCLEOTIDE SEQUENCE [LARGE SCALE GENOMIC DNA]</scope>
    <source>
        <strain evidence="10 11">Forc016</strain>
    </source>
</reference>
<feature type="transmembrane region" description="Helical" evidence="8">
    <location>
        <begin position="82"/>
        <end position="102"/>
    </location>
</feature>
<keyword evidence="4 8" id="KW-1133">Transmembrane helix</keyword>
<keyword evidence="6" id="KW-0325">Glycoprotein</keyword>
<feature type="transmembrane region" description="Helical" evidence="8">
    <location>
        <begin position="442"/>
        <end position="461"/>
    </location>
</feature>
<sequence length="528" mass="58509">MDPPPKKRIGPIEPVALLTSHQLPLHILYFFQTILDTPKRGRFEERMLDYIWGDTSKEEKRLIRKLGYFSLVLGPETNGTRLSVALASFSIILAFANAYVAGLKEALELSGNQYNVLLSMASAGMLVGQIPSSIIIHKIRPRIWMSSMVVVWAGLTMASAACKTYAQLCAVRFLMGLAEASTYAGSIYIMGSWYKSNEIAKRTAMFTVAGQVGKMFAGAMMAAIHESMEGHAGLEGWQWVFLIDGIITLPVAIFGFFFFPDVPEYTDASYLSDKERQLALDRLPPKKEDGHDIQAWRLVKRVMGHPLLYVCCVFSVLGSALQSYVVQGLMLLYLKFRKDIDGFTQSEVNTLPIPTHAVGIVAELSVSFFMDRYNRRMSLGFLLCSIQIICSIVLLIPGMSVAGNLTALYLSASAYGINPLLYGWSSNILARTADDAARSVTLASMAASDGLLWTFWGIVMFPADHAPYWRNGYIGMLCVSAAMVGWLFVVRWLDRYTAEKYPAGEHTNASSLVVTEVNYSTMDQNKAV</sequence>
<reference evidence="10 11" key="1">
    <citation type="journal article" date="2016" name="Environ. Microbiol.">
        <title>Effector profiles distinguish formae speciales of Fusarium oxysporum.</title>
        <authorList>
            <person name="van Dam P."/>
            <person name="Fokkens L."/>
            <person name="Schmidt S.M."/>
            <person name="Linmans J.H."/>
            <person name="Kistler H.C."/>
            <person name="Ma L.J."/>
            <person name="Rep M."/>
        </authorList>
    </citation>
    <scope>NUCLEOTIDE SEQUENCE [LARGE SCALE GENOMIC DNA]</scope>
    <source>
        <strain evidence="10 11">Forc016</strain>
    </source>
</reference>
<comment type="similarity">
    <text evidence="7">Belongs to the major facilitator superfamily. Allantoate permease family.</text>
</comment>
<evidence type="ECO:0000256" key="1">
    <source>
        <dbReference type="ARBA" id="ARBA00004141"/>
    </source>
</evidence>
<proteinExistence type="inferred from homology"/>
<organism evidence="10 11">
    <name type="scientific">Fusarium oxysporum f. sp. radicis-cucumerinum</name>
    <dbReference type="NCBI Taxonomy" id="327505"/>
    <lineage>
        <taxon>Eukaryota</taxon>
        <taxon>Fungi</taxon>
        <taxon>Dikarya</taxon>
        <taxon>Ascomycota</taxon>
        <taxon>Pezizomycotina</taxon>
        <taxon>Sordariomycetes</taxon>
        <taxon>Hypocreomycetidae</taxon>
        <taxon>Hypocreales</taxon>
        <taxon>Nectriaceae</taxon>
        <taxon>Fusarium</taxon>
        <taxon>Fusarium oxysporum species complex</taxon>
    </lineage>
</organism>
<evidence type="ECO:0000313" key="10">
    <source>
        <dbReference type="EMBL" id="PCD32635.1"/>
    </source>
</evidence>
<feature type="transmembrane region" description="Helical" evidence="8">
    <location>
        <begin position="353"/>
        <end position="370"/>
    </location>
</feature>
<keyword evidence="2" id="KW-0813">Transport</keyword>
<keyword evidence="3 8" id="KW-0812">Transmembrane</keyword>
<comment type="caution">
    <text evidence="10">The sequence shown here is derived from an EMBL/GenBank/DDBJ whole genome shotgun (WGS) entry which is preliminary data.</text>
</comment>
<keyword evidence="5 8" id="KW-0472">Membrane</keyword>
<evidence type="ECO:0000256" key="7">
    <source>
        <dbReference type="ARBA" id="ARBA00037968"/>
    </source>
</evidence>
<evidence type="ECO:0000256" key="2">
    <source>
        <dbReference type="ARBA" id="ARBA00022448"/>
    </source>
</evidence>